<feature type="domain" description="DUF1559" evidence="1">
    <location>
        <begin position="32"/>
        <end position="191"/>
    </location>
</feature>
<dbReference type="EMBL" id="CP074694">
    <property type="protein sequence ID" value="QVL30759.1"/>
    <property type="molecule type" value="Genomic_DNA"/>
</dbReference>
<sequence>MIEVLVVLGIVFVALALFLPKARDLRGLADSMKCRNNFKGILLGILKFESNSSPNEPLKGWFPTGCIGPGTNPEDCLSWMVSILPYVEEGNLYKQLDCNKDFANNQSLLDVSILSYVCPSNNRKTESPISTNYIAMAGLGLDAPGRLAGAWGNGFMGYDRLTSFESITDGISNTIAVMEIHTKLEHWARGGPSNLRGFDPTDLPLTGERRPFYTHESRMLVGKLDGSVREISANFDPTVLAAAITIAGAERERWGSSW</sequence>
<evidence type="ECO:0000313" key="3">
    <source>
        <dbReference type="Proteomes" id="UP000676194"/>
    </source>
</evidence>
<proteinExistence type="predicted"/>
<protein>
    <submittedName>
        <fullName evidence="2">DUF1559 domain-containing protein</fullName>
    </submittedName>
</protein>
<dbReference type="InterPro" id="IPR011453">
    <property type="entry name" value="DUF1559"/>
</dbReference>
<dbReference type="PANTHER" id="PTHR30093">
    <property type="entry name" value="GENERAL SECRETION PATHWAY PROTEIN G"/>
    <property type="match status" value="1"/>
</dbReference>
<evidence type="ECO:0000259" key="1">
    <source>
        <dbReference type="Pfam" id="PF07596"/>
    </source>
</evidence>
<dbReference type="RefSeq" id="WP_213494642.1">
    <property type="nucleotide sequence ID" value="NZ_CP074694.1"/>
</dbReference>
<dbReference type="Pfam" id="PF07596">
    <property type="entry name" value="SBP_bac_10"/>
    <property type="match status" value="1"/>
</dbReference>
<gene>
    <name evidence="2" type="ORF">KIH39_18135</name>
</gene>
<dbReference type="KEGG" id="tsph:KIH39_18135"/>
<name>A0A8E6B3R3_9BACT</name>
<evidence type="ECO:0000313" key="2">
    <source>
        <dbReference type="EMBL" id="QVL30759.1"/>
    </source>
</evidence>
<reference evidence="2" key="1">
    <citation type="submission" date="2021-05" db="EMBL/GenBank/DDBJ databases">
        <title>Complete genome sequence of the cellulolytic planctomycete Telmatocola sphagniphila SP2T and characterization of the first cellulase from planctomycetes.</title>
        <authorList>
            <person name="Rakitin A.L."/>
            <person name="Beletsky A.V."/>
            <person name="Naumoff D.G."/>
            <person name="Kulichevskaya I.S."/>
            <person name="Mardanov A.V."/>
            <person name="Ravin N.V."/>
            <person name="Dedysh S.N."/>
        </authorList>
    </citation>
    <scope>NUCLEOTIDE SEQUENCE</scope>
    <source>
        <strain evidence="2">SP2T</strain>
    </source>
</reference>
<dbReference type="Proteomes" id="UP000676194">
    <property type="component" value="Chromosome"/>
</dbReference>
<organism evidence="2 3">
    <name type="scientific">Telmatocola sphagniphila</name>
    <dbReference type="NCBI Taxonomy" id="1123043"/>
    <lineage>
        <taxon>Bacteria</taxon>
        <taxon>Pseudomonadati</taxon>
        <taxon>Planctomycetota</taxon>
        <taxon>Planctomycetia</taxon>
        <taxon>Gemmatales</taxon>
        <taxon>Gemmataceae</taxon>
    </lineage>
</organism>
<dbReference type="PANTHER" id="PTHR30093:SF2">
    <property type="entry name" value="TYPE II SECRETION SYSTEM PROTEIN H"/>
    <property type="match status" value="1"/>
</dbReference>
<accession>A0A8E6B3R3</accession>
<keyword evidence="3" id="KW-1185">Reference proteome</keyword>
<dbReference type="AlphaFoldDB" id="A0A8E6B3R3"/>